<sequence length="125" mass="13894">MIPAHHAEDGSREILYSHDIYIPDVLGLVLVGVEPGCPASYSIYGWGLLDHLKVRPELEVVVLAMIMGLQVSLGGVLVLMVMVVVGMFVCTEHGRYGAQEQQQWQQGHGALHDDCGFWNFKRLYS</sequence>
<feature type="transmembrane region" description="Helical" evidence="1">
    <location>
        <begin position="60"/>
        <end position="89"/>
    </location>
</feature>
<dbReference type="AlphaFoldDB" id="A0A087SBS5"/>
<dbReference type="RefSeq" id="XP_011396049.1">
    <property type="nucleotide sequence ID" value="XM_011397747.1"/>
</dbReference>
<dbReference type="Proteomes" id="UP000028924">
    <property type="component" value="Unassembled WGS sequence"/>
</dbReference>
<keyword evidence="1" id="KW-0472">Membrane</keyword>
<dbReference type="KEGG" id="apro:F751_3370"/>
<protein>
    <submittedName>
        <fullName evidence="2">Uncharacterized protein</fullName>
    </submittedName>
</protein>
<accession>A0A087SBS5</accession>
<evidence type="ECO:0000313" key="2">
    <source>
        <dbReference type="EMBL" id="KFM23179.1"/>
    </source>
</evidence>
<evidence type="ECO:0000256" key="1">
    <source>
        <dbReference type="SAM" id="Phobius"/>
    </source>
</evidence>
<name>A0A087SBS5_AUXPR</name>
<evidence type="ECO:0000313" key="3">
    <source>
        <dbReference type="Proteomes" id="UP000028924"/>
    </source>
</evidence>
<dbReference type="EMBL" id="KL662089">
    <property type="protein sequence ID" value="KFM23179.1"/>
    <property type="molecule type" value="Genomic_DNA"/>
</dbReference>
<reference evidence="2 3" key="1">
    <citation type="journal article" date="2014" name="BMC Genomics">
        <title>Oil accumulation mechanisms of the oleaginous microalga Chlorella protothecoides revealed through its genome, transcriptomes, and proteomes.</title>
        <authorList>
            <person name="Gao C."/>
            <person name="Wang Y."/>
            <person name="Shen Y."/>
            <person name="Yan D."/>
            <person name="He X."/>
            <person name="Dai J."/>
            <person name="Wu Q."/>
        </authorList>
    </citation>
    <scope>NUCLEOTIDE SEQUENCE [LARGE SCALE GENOMIC DNA]</scope>
    <source>
        <strain evidence="2 3">0710</strain>
    </source>
</reference>
<keyword evidence="3" id="KW-1185">Reference proteome</keyword>
<keyword evidence="1" id="KW-1133">Transmembrane helix</keyword>
<gene>
    <name evidence="2" type="ORF">F751_3370</name>
</gene>
<organism evidence="2 3">
    <name type="scientific">Auxenochlorella protothecoides</name>
    <name type="common">Green microalga</name>
    <name type="synonym">Chlorella protothecoides</name>
    <dbReference type="NCBI Taxonomy" id="3075"/>
    <lineage>
        <taxon>Eukaryota</taxon>
        <taxon>Viridiplantae</taxon>
        <taxon>Chlorophyta</taxon>
        <taxon>core chlorophytes</taxon>
        <taxon>Trebouxiophyceae</taxon>
        <taxon>Chlorellales</taxon>
        <taxon>Chlorellaceae</taxon>
        <taxon>Auxenochlorella</taxon>
    </lineage>
</organism>
<keyword evidence="1" id="KW-0812">Transmembrane</keyword>
<proteinExistence type="predicted"/>
<dbReference type="GeneID" id="23614761"/>